<dbReference type="Proteomes" id="UP001642484">
    <property type="component" value="Unassembled WGS sequence"/>
</dbReference>
<dbReference type="EMBL" id="CAXAMN010005247">
    <property type="protein sequence ID" value="CAK9013028.1"/>
    <property type="molecule type" value="Genomic_DNA"/>
</dbReference>
<dbReference type="InterPro" id="IPR036322">
    <property type="entry name" value="WD40_repeat_dom_sf"/>
</dbReference>
<dbReference type="InterPro" id="IPR015943">
    <property type="entry name" value="WD40/YVTN_repeat-like_dom_sf"/>
</dbReference>
<protein>
    <recommendedName>
        <fullName evidence="6">Guanine nucleotide-binding protein subunit beta-like protein</fullName>
    </recommendedName>
</protein>
<organism evidence="4 5">
    <name type="scientific">Durusdinium trenchii</name>
    <dbReference type="NCBI Taxonomy" id="1381693"/>
    <lineage>
        <taxon>Eukaryota</taxon>
        <taxon>Sar</taxon>
        <taxon>Alveolata</taxon>
        <taxon>Dinophyceae</taxon>
        <taxon>Suessiales</taxon>
        <taxon>Symbiodiniaceae</taxon>
        <taxon>Durusdinium</taxon>
    </lineage>
</organism>
<keyword evidence="1 3" id="KW-0853">WD repeat</keyword>
<reference evidence="4 5" key="1">
    <citation type="submission" date="2024-02" db="EMBL/GenBank/DDBJ databases">
        <authorList>
            <person name="Chen Y."/>
            <person name="Shah S."/>
            <person name="Dougan E. K."/>
            <person name="Thang M."/>
            <person name="Chan C."/>
        </authorList>
    </citation>
    <scope>NUCLEOTIDE SEQUENCE [LARGE SCALE GENOMIC DNA]</scope>
</reference>
<comment type="caution">
    <text evidence="4">The sequence shown here is derived from an EMBL/GenBank/DDBJ whole genome shotgun (WGS) entry which is preliminary data.</text>
</comment>
<evidence type="ECO:0008006" key="6">
    <source>
        <dbReference type="Google" id="ProtNLM"/>
    </source>
</evidence>
<feature type="repeat" description="WD" evidence="3">
    <location>
        <begin position="1"/>
        <end position="21"/>
    </location>
</feature>
<evidence type="ECO:0000256" key="2">
    <source>
        <dbReference type="ARBA" id="ARBA00022737"/>
    </source>
</evidence>
<dbReference type="PROSITE" id="PS51257">
    <property type="entry name" value="PROKAR_LIPOPROTEIN"/>
    <property type="match status" value="1"/>
</dbReference>
<dbReference type="InterPro" id="IPR001680">
    <property type="entry name" value="WD40_rpt"/>
</dbReference>
<keyword evidence="5" id="KW-1185">Reference proteome</keyword>
<accession>A0ABP0JFB2</accession>
<dbReference type="PANTHER" id="PTHR19848">
    <property type="entry name" value="WD40 REPEAT PROTEIN"/>
    <property type="match status" value="1"/>
</dbReference>
<dbReference type="PROSITE" id="PS50082">
    <property type="entry name" value="WD_REPEATS_2"/>
    <property type="match status" value="2"/>
</dbReference>
<name>A0ABP0JFB2_9DINO</name>
<dbReference type="SMART" id="SM00320">
    <property type="entry name" value="WD40"/>
    <property type="match status" value="2"/>
</dbReference>
<dbReference type="SUPFAM" id="SSF50978">
    <property type="entry name" value="WD40 repeat-like"/>
    <property type="match status" value="1"/>
</dbReference>
<feature type="repeat" description="WD" evidence="3">
    <location>
        <begin position="30"/>
        <end position="63"/>
    </location>
</feature>
<gene>
    <name evidence="4" type="ORF">CCMP2556_LOCUS11093</name>
</gene>
<dbReference type="Pfam" id="PF00400">
    <property type="entry name" value="WD40"/>
    <property type="match status" value="2"/>
</dbReference>
<sequence length="287" mass="31336">MGGRDGTVVVWDICTGEAKQELCAALSIALTGCGSAISSLDYAESLKAVFSGEENGTVILWDLCRGLQLSVVWCDAAVNCLAYWFIAPYIRDIPHLHNGEMMQKLIPATPRGTMGRTFLTGDTAFKVKVWDIETGIAKKVFHCHSHVLVLAVSPFLGLIAAGEANGRVTLWDAEVETVLHRFEGGALRSLNFAQVEDIHFLICAESMRLVSWDIDTGQFRLILKDMFLRQKNIQCANQEGAESPDVLLVGDSAGLVRALRLEALHATRGHDGPRSGDGIRLRSSLRS</sequence>
<dbReference type="InterPro" id="IPR019775">
    <property type="entry name" value="WD40_repeat_CS"/>
</dbReference>
<proteinExistence type="predicted"/>
<dbReference type="PANTHER" id="PTHR19848:SF8">
    <property type="entry name" value="F-BOX AND WD REPEAT DOMAIN CONTAINING 7"/>
    <property type="match status" value="1"/>
</dbReference>
<keyword evidence="2" id="KW-0677">Repeat</keyword>
<dbReference type="Gene3D" id="2.130.10.10">
    <property type="entry name" value="YVTN repeat-like/Quinoprotein amine dehydrogenase"/>
    <property type="match status" value="2"/>
</dbReference>
<evidence type="ECO:0000256" key="1">
    <source>
        <dbReference type="ARBA" id="ARBA00022574"/>
    </source>
</evidence>
<evidence type="ECO:0000256" key="3">
    <source>
        <dbReference type="PROSITE-ProRule" id="PRU00221"/>
    </source>
</evidence>
<dbReference type="PROSITE" id="PS00678">
    <property type="entry name" value="WD_REPEATS_1"/>
    <property type="match status" value="1"/>
</dbReference>
<evidence type="ECO:0000313" key="4">
    <source>
        <dbReference type="EMBL" id="CAK9013028.1"/>
    </source>
</evidence>
<evidence type="ECO:0000313" key="5">
    <source>
        <dbReference type="Proteomes" id="UP001642484"/>
    </source>
</evidence>